<evidence type="ECO:0000256" key="1">
    <source>
        <dbReference type="ARBA" id="ARBA00004127"/>
    </source>
</evidence>
<sequence>MLPADGILLQSNDLKIDESSLTGESDLISKNVDSDPVLLSGTYAMEGSGRMLVTAVGVNSQTGIIMTLLGSGKNVDVDGDSSSKSNCFS</sequence>
<dbReference type="Pfam" id="PF00122">
    <property type="entry name" value="E1-E2_ATPase"/>
    <property type="match status" value="1"/>
</dbReference>
<evidence type="ECO:0000313" key="5">
    <source>
        <dbReference type="EMBL" id="VDK21801.1"/>
    </source>
</evidence>
<dbReference type="Gene3D" id="2.70.150.10">
    <property type="entry name" value="Calcium-transporting ATPase, cytoplasmic transduction domain A"/>
    <property type="match status" value="1"/>
</dbReference>
<dbReference type="PANTHER" id="PTHR24093">
    <property type="entry name" value="CATION TRANSPORTING ATPASE"/>
    <property type="match status" value="1"/>
</dbReference>
<dbReference type="InterPro" id="IPR059000">
    <property type="entry name" value="ATPase_P-type_domA"/>
</dbReference>
<dbReference type="SUPFAM" id="SSF81653">
    <property type="entry name" value="Calcium ATPase, transduction domain A"/>
    <property type="match status" value="1"/>
</dbReference>
<feature type="domain" description="P-type ATPase A" evidence="3">
    <location>
        <begin position="2"/>
        <end position="69"/>
    </location>
</feature>
<evidence type="ECO:0000313" key="4">
    <source>
        <dbReference type="EMBL" id="VDK21725.1"/>
    </source>
</evidence>
<evidence type="ECO:0000259" key="3">
    <source>
        <dbReference type="Pfam" id="PF00122"/>
    </source>
</evidence>
<dbReference type="GO" id="GO:0005388">
    <property type="term" value="F:P-type calcium transporter activity"/>
    <property type="evidence" value="ECO:0007669"/>
    <property type="project" value="TreeGrafter"/>
</dbReference>
<evidence type="ECO:0000313" key="6">
    <source>
        <dbReference type="Proteomes" id="UP000267096"/>
    </source>
</evidence>
<dbReference type="GO" id="GO:0005886">
    <property type="term" value="C:plasma membrane"/>
    <property type="evidence" value="ECO:0007669"/>
    <property type="project" value="TreeGrafter"/>
</dbReference>
<dbReference type="GO" id="GO:0051480">
    <property type="term" value="P:regulation of cytosolic calcium ion concentration"/>
    <property type="evidence" value="ECO:0007669"/>
    <property type="project" value="TreeGrafter"/>
</dbReference>
<reference evidence="5 6" key="1">
    <citation type="submission" date="2018-11" db="EMBL/GenBank/DDBJ databases">
        <authorList>
            <consortium name="Pathogen Informatics"/>
        </authorList>
    </citation>
    <scope>NUCLEOTIDE SEQUENCE [LARGE SCALE GENOMIC DNA]</scope>
</reference>
<keyword evidence="6" id="KW-1185">Reference proteome</keyword>
<dbReference type="PANTHER" id="PTHR24093:SF369">
    <property type="entry name" value="CALCIUM-TRANSPORTING ATPASE"/>
    <property type="match status" value="1"/>
</dbReference>
<name>A0A3P6PNW4_ANISI</name>
<evidence type="ECO:0000256" key="2">
    <source>
        <dbReference type="ARBA" id="ARBA00022842"/>
    </source>
</evidence>
<dbReference type="AlphaFoldDB" id="A0A3P6PNW4"/>
<dbReference type="InterPro" id="IPR008250">
    <property type="entry name" value="ATPase_P-typ_transduc_dom_A_sf"/>
</dbReference>
<keyword evidence="2" id="KW-0460">Magnesium</keyword>
<dbReference type="OrthoDB" id="116380at2759"/>
<dbReference type="EMBL" id="UYRR01005426">
    <property type="protein sequence ID" value="VDK21801.1"/>
    <property type="molecule type" value="Genomic_DNA"/>
</dbReference>
<comment type="subcellular location">
    <subcellularLocation>
        <location evidence="1">Endomembrane system</location>
        <topology evidence="1">Multi-pass membrane protein</topology>
    </subcellularLocation>
</comment>
<protein>
    <recommendedName>
        <fullName evidence="3">P-type ATPase A domain-containing protein</fullName>
    </recommendedName>
</protein>
<dbReference type="Proteomes" id="UP000267096">
    <property type="component" value="Unassembled WGS sequence"/>
</dbReference>
<dbReference type="EMBL" id="UYRR01005342">
    <property type="protein sequence ID" value="VDK21725.1"/>
    <property type="molecule type" value="Genomic_DNA"/>
</dbReference>
<organism evidence="5 6">
    <name type="scientific">Anisakis simplex</name>
    <name type="common">Herring worm</name>
    <dbReference type="NCBI Taxonomy" id="6269"/>
    <lineage>
        <taxon>Eukaryota</taxon>
        <taxon>Metazoa</taxon>
        <taxon>Ecdysozoa</taxon>
        <taxon>Nematoda</taxon>
        <taxon>Chromadorea</taxon>
        <taxon>Rhabditida</taxon>
        <taxon>Spirurina</taxon>
        <taxon>Ascaridomorpha</taxon>
        <taxon>Ascaridoidea</taxon>
        <taxon>Anisakidae</taxon>
        <taxon>Anisakis</taxon>
        <taxon>Anisakis simplex complex</taxon>
    </lineage>
</organism>
<accession>A0A3P6PNW4</accession>
<dbReference type="GO" id="GO:0012505">
    <property type="term" value="C:endomembrane system"/>
    <property type="evidence" value="ECO:0007669"/>
    <property type="project" value="UniProtKB-SubCell"/>
</dbReference>
<proteinExistence type="predicted"/>
<gene>
    <name evidence="4" type="ORF">ASIM_LOCUS3444</name>
    <name evidence="5" type="ORF">ASIM_LOCUS3481</name>
</gene>